<evidence type="ECO:0000256" key="13">
    <source>
        <dbReference type="ARBA" id="ARBA00022801"/>
    </source>
</evidence>
<proteinExistence type="inferred from homology"/>
<gene>
    <name evidence="17" type="ORF">ENL71_07890</name>
</gene>
<feature type="domain" description="S1 motif" evidence="16">
    <location>
        <begin position="39"/>
        <end position="125"/>
    </location>
</feature>
<keyword evidence="13" id="KW-0378">Hydrolase</keyword>
<evidence type="ECO:0000256" key="15">
    <source>
        <dbReference type="ARBA" id="ARBA00022884"/>
    </source>
</evidence>
<dbReference type="PROSITE" id="PS50126">
    <property type="entry name" value="S1"/>
    <property type="match status" value="1"/>
</dbReference>
<evidence type="ECO:0000256" key="11">
    <source>
        <dbReference type="ARBA" id="ARBA00022730"/>
    </source>
</evidence>
<keyword evidence="5" id="KW-0963">Cytoplasm</keyword>
<dbReference type="CDD" id="cd04453">
    <property type="entry name" value="S1_RNase_E"/>
    <property type="match status" value="1"/>
</dbReference>
<dbReference type="NCBIfam" id="TIGR00757">
    <property type="entry name" value="RNaseEG"/>
    <property type="match status" value="1"/>
</dbReference>
<evidence type="ECO:0000259" key="16">
    <source>
        <dbReference type="PROSITE" id="PS50126"/>
    </source>
</evidence>
<dbReference type="GO" id="GO:0019843">
    <property type="term" value="F:rRNA binding"/>
    <property type="evidence" value="ECO:0007669"/>
    <property type="project" value="UniProtKB-KW"/>
</dbReference>
<dbReference type="InterPro" id="IPR002792">
    <property type="entry name" value="TRAM_dom"/>
</dbReference>
<dbReference type="GO" id="GO:0016787">
    <property type="term" value="F:hydrolase activity"/>
    <property type="evidence" value="ECO:0007669"/>
    <property type="project" value="UniProtKB-KW"/>
</dbReference>
<evidence type="ECO:0000256" key="6">
    <source>
        <dbReference type="ARBA" id="ARBA00022552"/>
    </source>
</evidence>
<comment type="cofactor">
    <cofactor evidence="1">
        <name>Mg(2+)</name>
        <dbReference type="ChEBI" id="CHEBI:18420"/>
    </cofactor>
</comment>
<dbReference type="GO" id="GO:0005737">
    <property type="term" value="C:cytoplasm"/>
    <property type="evidence" value="ECO:0007669"/>
    <property type="project" value="UniProtKB-SubCell"/>
</dbReference>
<dbReference type="InterPro" id="IPR004659">
    <property type="entry name" value="RNase_E/G"/>
</dbReference>
<dbReference type="SUPFAM" id="SSF50249">
    <property type="entry name" value="Nucleic acid-binding proteins"/>
    <property type="match status" value="1"/>
</dbReference>
<comment type="similarity">
    <text evidence="3">Belongs to the RNase E/G family. RNase G subfamily.</text>
</comment>
<keyword evidence="10" id="KW-0479">Metal-binding</keyword>
<keyword evidence="8" id="KW-0819">tRNA processing</keyword>
<dbReference type="Gene3D" id="3.40.1260.20">
    <property type="entry name" value="Ribonuclease E, catalytic domain"/>
    <property type="match status" value="1"/>
</dbReference>
<dbReference type="GO" id="GO:0000049">
    <property type="term" value="F:tRNA binding"/>
    <property type="evidence" value="ECO:0007669"/>
    <property type="project" value="UniProtKB-KW"/>
</dbReference>
<dbReference type="Pfam" id="PF01938">
    <property type="entry name" value="TRAM"/>
    <property type="match status" value="1"/>
</dbReference>
<dbReference type="PANTHER" id="PTHR30001:SF0">
    <property type="entry name" value="RIBONUCLEASE G"/>
    <property type="match status" value="1"/>
</dbReference>
<dbReference type="Pfam" id="PF10150">
    <property type="entry name" value="RNase_E_G"/>
    <property type="match status" value="1"/>
</dbReference>
<dbReference type="PANTHER" id="PTHR30001">
    <property type="entry name" value="RIBONUCLEASE"/>
    <property type="match status" value="1"/>
</dbReference>
<dbReference type="GO" id="GO:0004540">
    <property type="term" value="F:RNA nuclease activity"/>
    <property type="evidence" value="ECO:0007669"/>
    <property type="project" value="InterPro"/>
</dbReference>
<dbReference type="Pfam" id="PF20833">
    <property type="entry name" value="RNase_E_G_Thio"/>
    <property type="match status" value="1"/>
</dbReference>
<evidence type="ECO:0000256" key="1">
    <source>
        <dbReference type="ARBA" id="ARBA00001946"/>
    </source>
</evidence>
<evidence type="ECO:0000256" key="14">
    <source>
        <dbReference type="ARBA" id="ARBA00022842"/>
    </source>
</evidence>
<evidence type="ECO:0000256" key="8">
    <source>
        <dbReference type="ARBA" id="ARBA00022694"/>
    </source>
</evidence>
<protein>
    <recommendedName>
        <fullName evidence="4">Ribonuclease G</fullName>
    </recommendedName>
</protein>
<keyword evidence="11" id="KW-0699">rRNA-binding</keyword>
<dbReference type="GO" id="GO:0046872">
    <property type="term" value="F:metal ion binding"/>
    <property type="evidence" value="ECO:0007669"/>
    <property type="project" value="UniProtKB-KW"/>
</dbReference>
<evidence type="ECO:0000256" key="9">
    <source>
        <dbReference type="ARBA" id="ARBA00022722"/>
    </source>
</evidence>
<dbReference type="InterPro" id="IPR003029">
    <property type="entry name" value="S1_domain"/>
</dbReference>
<keyword evidence="9" id="KW-0540">Nuclease</keyword>
<evidence type="ECO:0000256" key="3">
    <source>
        <dbReference type="ARBA" id="ARBA00005663"/>
    </source>
</evidence>
<dbReference type="GO" id="GO:0004519">
    <property type="term" value="F:endonuclease activity"/>
    <property type="evidence" value="ECO:0007669"/>
    <property type="project" value="UniProtKB-KW"/>
</dbReference>
<evidence type="ECO:0000256" key="12">
    <source>
        <dbReference type="ARBA" id="ARBA00022759"/>
    </source>
</evidence>
<evidence type="ECO:0000256" key="2">
    <source>
        <dbReference type="ARBA" id="ARBA00004496"/>
    </source>
</evidence>
<reference evidence="17" key="1">
    <citation type="journal article" date="2020" name="mSystems">
        <title>Genome- and Community-Level Interaction Insights into Carbon Utilization and Element Cycling Functions of Hydrothermarchaeota in Hydrothermal Sediment.</title>
        <authorList>
            <person name="Zhou Z."/>
            <person name="Liu Y."/>
            <person name="Xu W."/>
            <person name="Pan J."/>
            <person name="Luo Z.H."/>
            <person name="Li M."/>
        </authorList>
    </citation>
    <scope>NUCLEOTIDE SEQUENCE [LARGE SCALE GENOMIC DNA]</scope>
    <source>
        <strain evidence="17">SpSt-102</strain>
    </source>
</reference>
<keyword evidence="12" id="KW-0255">Endonuclease</keyword>
<keyword evidence="6" id="KW-0698">rRNA processing</keyword>
<dbReference type="EMBL" id="DRUZ01000096">
    <property type="protein sequence ID" value="HHS02395.1"/>
    <property type="molecule type" value="Genomic_DNA"/>
</dbReference>
<name>A0A7C5Z4V6_9FIRM</name>
<dbReference type="InterPro" id="IPR012340">
    <property type="entry name" value="NA-bd_OB-fold"/>
</dbReference>
<keyword evidence="14" id="KW-0460">Magnesium</keyword>
<evidence type="ECO:0000313" key="17">
    <source>
        <dbReference type="EMBL" id="HHS02395.1"/>
    </source>
</evidence>
<dbReference type="InterPro" id="IPR048583">
    <property type="entry name" value="RNase_E_G_thioredoxin-like"/>
</dbReference>
<evidence type="ECO:0000256" key="10">
    <source>
        <dbReference type="ARBA" id="ARBA00022723"/>
    </source>
</evidence>
<sequence>MQSEIIVDVSFNQTRVAVLEDKELVEIYIEREDNQSIVGNIYKGVVENILPGMDAAFVNIGREKNAFLYLGDVNTLEFGDTDEYYEIKTNPLALRCGQEIVVQVIKEGYDQKGPRVTTNITLPGRYLVLLPNTEYVGVSKRIESEEERVRLKEIACRIKPEGMGLIVRTAAEGKSEDILKSELEFLKNMWKKIRQKSCQSAPVLLYKDYDLVFKAVRDLFTNQVDRFVINDRKKYNKIIEFLSSYAPSLKSKVEYFNLATNIFEYFQIEQKLAKALSKRVWLKSGGYIVIDETEALTVIDVNTGKYVGKTDVAETILKTNLEAAQEIARQLRLRDIGGIVIIDFIDMKNPEHQKIVLDALKEALKRDKTKTVVIDITPLGLVEMTRKKVRQRLSCVMQSSCPYCEGTGKILSPESVAFKVLKEIEWYCKNKVEDKFFVEINTKVCEILRKGEIDRIKELEQKYNKKIYVKASANIHINKFTICPVKDEDHYMALCGWLCEGDEVLAFVEEEDRFNPKNAIGYVNQNKIEFDNASDLIGKYIYAKVEKVYGTLSKGKILDVCEVDREDVKEF</sequence>
<dbReference type="AlphaFoldDB" id="A0A7C5Z4V6"/>
<keyword evidence="15" id="KW-0694">RNA-binding</keyword>
<comment type="caution">
    <text evidence="17">The sequence shown here is derived from an EMBL/GenBank/DDBJ whole genome shotgun (WGS) entry which is preliminary data.</text>
</comment>
<dbReference type="Gene3D" id="2.40.50.140">
    <property type="entry name" value="Nucleic acid-binding proteins"/>
    <property type="match status" value="1"/>
</dbReference>
<evidence type="ECO:0000256" key="4">
    <source>
        <dbReference type="ARBA" id="ARBA00017719"/>
    </source>
</evidence>
<comment type="subcellular location">
    <subcellularLocation>
        <location evidence="2">Cytoplasm</location>
    </subcellularLocation>
</comment>
<evidence type="ECO:0000256" key="7">
    <source>
        <dbReference type="ARBA" id="ARBA00022555"/>
    </source>
</evidence>
<dbReference type="SMART" id="SM00316">
    <property type="entry name" value="S1"/>
    <property type="match status" value="1"/>
</dbReference>
<dbReference type="GO" id="GO:0008033">
    <property type="term" value="P:tRNA processing"/>
    <property type="evidence" value="ECO:0007669"/>
    <property type="project" value="UniProtKB-KW"/>
</dbReference>
<organism evidence="17">
    <name type="scientific">Caldicellulosiruptor owensensis</name>
    <dbReference type="NCBI Taxonomy" id="55205"/>
    <lineage>
        <taxon>Bacteria</taxon>
        <taxon>Bacillati</taxon>
        <taxon>Bacillota</taxon>
        <taxon>Bacillota incertae sedis</taxon>
        <taxon>Caldicellulosiruptorales</taxon>
        <taxon>Caldicellulosiruptoraceae</taxon>
        <taxon>Caldicellulosiruptor</taxon>
    </lineage>
</organism>
<accession>A0A7C5Z4V6</accession>
<keyword evidence="7" id="KW-0820">tRNA-binding</keyword>
<dbReference type="InterPro" id="IPR019307">
    <property type="entry name" value="RNA-bd_AU-1/RNase_E/G"/>
</dbReference>
<evidence type="ECO:0000256" key="5">
    <source>
        <dbReference type="ARBA" id="ARBA00022490"/>
    </source>
</evidence>
<dbReference type="GO" id="GO:0006364">
    <property type="term" value="P:rRNA processing"/>
    <property type="evidence" value="ECO:0007669"/>
    <property type="project" value="UniProtKB-KW"/>
</dbReference>